<dbReference type="EMBL" id="CAJVQC010064119">
    <property type="protein sequence ID" value="CAG8804289.1"/>
    <property type="molecule type" value="Genomic_DNA"/>
</dbReference>
<protein>
    <submittedName>
        <fullName evidence="1">12840_t:CDS:1</fullName>
    </submittedName>
</protein>
<proteinExistence type="predicted"/>
<feature type="non-terminal residue" evidence="1">
    <location>
        <position position="1"/>
    </location>
</feature>
<comment type="caution">
    <text evidence="1">The sequence shown here is derived from an EMBL/GenBank/DDBJ whole genome shotgun (WGS) entry which is preliminary data.</text>
</comment>
<evidence type="ECO:0000313" key="2">
    <source>
        <dbReference type="Proteomes" id="UP000789920"/>
    </source>
</evidence>
<accession>A0ACA9RQQ5</accession>
<gene>
    <name evidence="1" type="ORF">RPERSI_LOCUS21698</name>
</gene>
<dbReference type="Proteomes" id="UP000789920">
    <property type="component" value="Unassembled WGS sequence"/>
</dbReference>
<reference evidence="1" key="1">
    <citation type="submission" date="2021-06" db="EMBL/GenBank/DDBJ databases">
        <authorList>
            <person name="Kallberg Y."/>
            <person name="Tangrot J."/>
            <person name="Rosling A."/>
        </authorList>
    </citation>
    <scope>NUCLEOTIDE SEQUENCE</scope>
    <source>
        <strain evidence="1">MA461A</strain>
    </source>
</reference>
<feature type="non-terminal residue" evidence="1">
    <location>
        <position position="93"/>
    </location>
</feature>
<evidence type="ECO:0000313" key="1">
    <source>
        <dbReference type="EMBL" id="CAG8804289.1"/>
    </source>
</evidence>
<keyword evidence="2" id="KW-1185">Reference proteome</keyword>
<name>A0ACA9RQQ5_9GLOM</name>
<sequence>ERTQERELVGEFGSEVSEDEIVVLIEAPLAIVMQIDAMMKGLLELLIETKPFSNDLSDESSKINICKIDDNAMKENVKGNTTVNKSEKKGMFE</sequence>
<organism evidence="1 2">
    <name type="scientific">Racocetra persica</name>
    <dbReference type="NCBI Taxonomy" id="160502"/>
    <lineage>
        <taxon>Eukaryota</taxon>
        <taxon>Fungi</taxon>
        <taxon>Fungi incertae sedis</taxon>
        <taxon>Mucoromycota</taxon>
        <taxon>Glomeromycotina</taxon>
        <taxon>Glomeromycetes</taxon>
        <taxon>Diversisporales</taxon>
        <taxon>Gigasporaceae</taxon>
        <taxon>Racocetra</taxon>
    </lineage>
</organism>